<reference evidence="3" key="1">
    <citation type="submission" date="2023-06" db="EMBL/GenBank/DDBJ databases">
        <authorList>
            <person name="Noh H."/>
        </authorList>
    </citation>
    <scope>NUCLEOTIDE SEQUENCE</scope>
    <source>
        <strain evidence="3">DUCC20226</strain>
    </source>
</reference>
<dbReference type="Pfam" id="PF06985">
    <property type="entry name" value="HET"/>
    <property type="match status" value="1"/>
</dbReference>
<accession>A0AAD9SJG8</accession>
<evidence type="ECO:0000259" key="2">
    <source>
        <dbReference type="Pfam" id="PF06985"/>
    </source>
</evidence>
<evidence type="ECO:0000313" key="4">
    <source>
        <dbReference type="Proteomes" id="UP001265746"/>
    </source>
</evidence>
<dbReference type="PANTHER" id="PTHR24148:SF77">
    <property type="entry name" value="HETEROKARYON INCOMPATIBILITY DOMAIN-CONTAINING PROTEIN"/>
    <property type="match status" value="1"/>
</dbReference>
<evidence type="ECO:0000256" key="1">
    <source>
        <dbReference type="SAM" id="MobiDB-lite"/>
    </source>
</evidence>
<feature type="region of interest" description="Disordered" evidence="1">
    <location>
        <begin position="546"/>
        <end position="569"/>
    </location>
</feature>
<gene>
    <name evidence="3" type="ORF">N8I77_003006</name>
</gene>
<dbReference type="Proteomes" id="UP001265746">
    <property type="component" value="Unassembled WGS sequence"/>
</dbReference>
<dbReference type="InterPro" id="IPR010730">
    <property type="entry name" value="HET"/>
</dbReference>
<dbReference type="InterPro" id="IPR052895">
    <property type="entry name" value="HetReg/Transcr_Mod"/>
</dbReference>
<dbReference type="PANTHER" id="PTHR24148">
    <property type="entry name" value="ANKYRIN REPEAT DOMAIN-CONTAINING PROTEIN 39 HOMOLOG-RELATED"/>
    <property type="match status" value="1"/>
</dbReference>
<keyword evidence="4" id="KW-1185">Reference proteome</keyword>
<organism evidence="3 4">
    <name type="scientific">Phomopsis amygdali</name>
    <name type="common">Fusicoccum amygdali</name>
    <dbReference type="NCBI Taxonomy" id="1214568"/>
    <lineage>
        <taxon>Eukaryota</taxon>
        <taxon>Fungi</taxon>
        <taxon>Dikarya</taxon>
        <taxon>Ascomycota</taxon>
        <taxon>Pezizomycotina</taxon>
        <taxon>Sordariomycetes</taxon>
        <taxon>Sordariomycetidae</taxon>
        <taxon>Diaporthales</taxon>
        <taxon>Diaporthaceae</taxon>
        <taxon>Diaporthe</taxon>
    </lineage>
</organism>
<sequence length="678" mass="76198">MATVSNVPRASPPSSLSAIYTALDPHLPEIRVLKLLPSSSFDAPLECRLVHRSLYVDAHGYEALSYVWGDPKLTAEITLNNERHFITPNLEMAMRYLRRPSVERTLWVDALCINQHDLVERSQQVLLMKDIYARCTADLAWMPDEHVSRFFSARIAGLQKAFELMKRISFKDAETLAKMRDGPTLAHIRAPPHGAFLLSVEEQEELIAAFGYTDIWHRIWTMQELAYAPQVRLVAGPHELDWTVVDAFLGDRPYADAFHAAFGHRGGGRALDLFFSGAVRVHDQRRALCDGNYKSNLLDVLARFQQNGASDPRDCVYGILGLVTDQHGIVVDYNKSAKQVFVDTAVSLINASQNLDILCQTAWMSRSRSENPHELPSWVPDFSARIYSDAHKATLFAQRNIYAAGRTYLGAPCHPINNQFLPVKAVVLGCFPGDEITQRNRETLDSVEQFRKWLGDECFNVKDLIWPVFGAPFEWLETSGLGVGILNDEIQYRKTGESAVRAYWRTLVMDCGAYPIKRLEKQELLQTDVAFRNILGFSKNKLGGSELEEAHERPTDTKESRKHLITSGDDEVSNETLIGLWESMPKAASTMWCRNYQTWKFSVTANGLYTMVQGTMAGDAIISVDGAKVPLVLRKLGSHDGVKTYSLVGTAYVHGYMDGEAMDLVKEGALHEENILLR</sequence>
<comment type="caution">
    <text evidence="3">The sequence shown here is derived from an EMBL/GenBank/DDBJ whole genome shotgun (WGS) entry which is preliminary data.</text>
</comment>
<feature type="domain" description="Heterokaryon incompatibility" evidence="2">
    <location>
        <begin position="61"/>
        <end position="224"/>
    </location>
</feature>
<feature type="compositionally biased region" description="Basic and acidic residues" evidence="1">
    <location>
        <begin position="548"/>
        <end position="559"/>
    </location>
</feature>
<dbReference type="Pfam" id="PF26639">
    <property type="entry name" value="Het-6_barrel"/>
    <property type="match status" value="1"/>
</dbReference>
<name>A0AAD9SJG8_PHOAM</name>
<protein>
    <recommendedName>
        <fullName evidence="2">Heterokaryon incompatibility domain-containing protein</fullName>
    </recommendedName>
</protein>
<evidence type="ECO:0000313" key="3">
    <source>
        <dbReference type="EMBL" id="KAK2609509.1"/>
    </source>
</evidence>
<dbReference type="AlphaFoldDB" id="A0AAD9SJG8"/>
<proteinExistence type="predicted"/>
<dbReference type="EMBL" id="JAUJFL010000002">
    <property type="protein sequence ID" value="KAK2609509.1"/>
    <property type="molecule type" value="Genomic_DNA"/>
</dbReference>